<dbReference type="InterPro" id="IPR029055">
    <property type="entry name" value="Ntn_hydrolases_N"/>
</dbReference>
<protein>
    <recommendedName>
        <fullName evidence="11">Glutathione hydrolase proenzyme</fullName>
        <ecNumber evidence="11">2.3.2.2</ecNumber>
        <ecNumber evidence="11">3.4.19.13</ecNumber>
    </recommendedName>
    <component>
        <recommendedName>
            <fullName evidence="11">Glutathione hydrolase large chain</fullName>
        </recommendedName>
    </component>
    <component>
        <recommendedName>
            <fullName evidence="11">Glutathione hydrolase small chain</fullName>
        </recommendedName>
    </component>
</protein>
<feature type="binding site" evidence="10">
    <location>
        <position position="408"/>
    </location>
    <ligand>
        <name>L-glutamate</name>
        <dbReference type="ChEBI" id="CHEBI:29985"/>
    </ligand>
</feature>
<comment type="subunit">
    <text evidence="11">This enzyme consists of two polypeptide chains, which are synthesized in precursor form from a single polypeptide.</text>
</comment>
<feature type="binding site" evidence="10">
    <location>
        <position position="459"/>
    </location>
    <ligand>
        <name>L-glutamate</name>
        <dbReference type="ChEBI" id="CHEBI:29985"/>
    </ligand>
</feature>
<dbReference type="Gene3D" id="3.60.20.40">
    <property type="match status" value="1"/>
</dbReference>
<dbReference type="SUPFAM" id="SSF56235">
    <property type="entry name" value="N-terminal nucleophile aminohydrolases (Ntn hydrolases)"/>
    <property type="match status" value="1"/>
</dbReference>
<evidence type="ECO:0000256" key="8">
    <source>
        <dbReference type="ARBA" id="ARBA00047417"/>
    </source>
</evidence>
<evidence type="ECO:0000256" key="6">
    <source>
        <dbReference type="ARBA" id="ARBA00023145"/>
    </source>
</evidence>
<feature type="binding site" evidence="10">
    <location>
        <position position="91"/>
    </location>
    <ligand>
        <name>L-glutamate</name>
        <dbReference type="ChEBI" id="CHEBI:29985"/>
    </ligand>
</feature>
<comment type="pathway">
    <text evidence="11">Sulfur metabolism; glutathione metabolism.</text>
</comment>
<comment type="caution">
    <text evidence="12">The sequence shown here is derived from an EMBL/GenBank/DDBJ whole genome shotgun (WGS) entry which is preliminary data.</text>
</comment>
<dbReference type="GO" id="GO:0006750">
    <property type="term" value="P:glutathione biosynthetic process"/>
    <property type="evidence" value="ECO:0007669"/>
    <property type="project" value="UniProtKB-KW"/>
</dbReference>
<dbReference type="InterPro" id="IPR000101">
    <property type="entry name" value="GGT_peptidase"/>
</dbReference>
<dbReference type="GO" id="GO:0006751">
    <property type="term" value="P:glutathione catabolic process"/>
    <property type="evidence" value="ECO:0007669"/>
    <property type="project" value="UniProtKB-UniRule"/>
</dbReference>
<comment type="catalytic activity">
    <reaction evidence="1 11">
        <text>an S-substituted glutathione + H2O = an S-substituted L-cysteinylglycine + L-glutamate</text>
        <dbReference type="Rhea" id="RHEA:59468"/>
        <dbReference type="ChEBI" id="CHEBI:15377"/>
        <dbReference type="ChEBI" id="CHEBI:29985"/>
        <dbReference type="ChEBI" id="CHEBI:90779"/>
        <dbReference type="ChEBI" id="CHEBI:143103"/>
        <dbReference type="EC" id="3.4.19.13"/>
    </reaction>
</comment>
<dbReference type="EC" id="3.4.19.13" evidence="11"/>
<accession>A0A943EMC2</accession>
<sequence length="573" mass="61796">MNKEKKAIYMWPSCWGKPVAHGNCGAISSNNIYATRAGLSILAKGGNAFDAAVAVSLTLSVVEPHHSGIGGGCFSLLYSAKRHEVIALDGRGIAPHKATSDLFIKDGEVQDEWKDLGGQSVALPGLLKTLDTILKKYGTMSFDEVCAPAIACAIEGFGTSYTGALTMYDDSVERKLKLSEPFRRLYLKRDGSFYKFGEVQKNPELGTLLKKIATTGVDYFYTGDIAKKMVDVINKRGGCFTRQDLEEYEPKIRTTVKTTYHNYDIVSFGPPSGGCAVIEMLNILENKDIRKTGHNTAKTLHTLAEAMKLGFSDRSVALADPDFVDINTDYLTSKEFAAQRAALITDSANEYKSAESITPKEYPGNTSHFVVMDKYGNAFSQTQTVRDWFGSGIVVDGFGFVLNNAMSDFSAAVGALTSQGLTYGIANAIEGGKTPLSSMSPTLAFKDGKPILAIGAAGGPRIITGIVQGIVNAIDYHMSPETLVNMPYVNCLTKAQGLEVECGISEDTLDLLRNMGHSIVKVPINQAMSTMLNSVMRIDDEYFAAGTKRVDGCGGALTSSNHIILEGICQEDI</sequence>
<comment type="catalytic activity">
    <reaction evidence="2 11">
        <text>glutathione + H2O = L-cysteinylglycine + L-glutamate</text>
        <dbReference type="Rhea" id="RHEA:28807"/>
        <dbReference type="ChEBI" id="CHEBI:15377"/>
        <dbReference type="ChEBI" id="CHEBI:29985"/>
        <dbReference type="ChEBI" id="CHEBI:57925"/>
        <dbReference type="ChEBI" id="CHEBI:61694"/>
        <dbReference type="EC" id="3.4.19.13"/>
    </reaction>
</comment>
<feature type="binding site" evidence="10">
    <location>
        <begin position="437"/>
        <end position="438"/>
    </location>
    <ligand>
        <name>L-glutamate</name>
        <dbReference type="ChEBI" id="CHEBI:29985"/>
    </ligand>
</feature>
<dbReference type="GO" id="GO:0036374">
    <property type="term" value="F:glutathione hydrolase activity"/>
    <property type="evidence" value="ECO:0007669"/>
    <property type="project" value="UniProtKB-UniRule"/>
</dbReference>
<organism evidence="12 13">
    <name type="scientific">Acidaminococcus intestini</name>
    <dbReference type="NCBI Taxonomy" id="187327"/>
    <lineage>
        <taxon>Bacteria</taxon>
        <taxon>Bacillati</taxon>
        <taxon>Bacillota</taxon>
        <taxon>Negativicutes</taxon>
        <taxon>Acidaminococcales</taxon>
        <taxon>Acidaminococcaceae</taxon>
        <taxon>Acidaminococcus</taxon>
    </lineage>
</organism>
<evidence type="ECO:0000256" key="1">
    <source>
        <dbReference type="ARBA" id="ARBA00001049"/>
    </source>
</evidence>
<reference evidence="12" key="1">
    <citation type="submission" date="2021-02" db="EMBL/GenBank/DDBJ databases">
        <title>Infant gut strain persistence is associated with maternal origin, phylogeny, and functional potential including surface adhesion and iron acquisition.</title>
        <authorList>
            <person name="Lou Y.C."/>
        </authorList>
    </citation>
    <scope>NUCLEOTIDE SEQUENCE</scope>
    <source>
        <strain evidence="12">L3_106_000M1_dasL3_106_000M1_concoct_15</strain>
    </source>
</reference>
<evidence type="ECO:0000256" key="4">
    <source>
        <dbReference type="ARBA" id="ARBA00022679"/>
    </source>
</evidence>
<dbReference type="Proteomes" id="UP000754226">
    <property type="component" value="Unassembled WGS sequence"/>
</dbReference>
<keyword evidence="6 11" id="KW-0865">Zymogen</keyword>
<proteinExistence type="inferred from homology"/>
<dbReference type="NCBIfam" id="TIGR00066">
    <property type="entry name" value="g_glut_trans"/>
    <property type="match status" value="1"/>
</dbReference>
<dbReference type="AlphaFoldDB" id="A0A943EMC2"/>
<evidence type="ECO:0000256" key="2">
    <source>
        <dbReference type="ARBA" id="ARBA00001089"/>
    </source>
</evidence>
<evidence type="ECO:0000256" key="7">
    <source>
        <dbReference type="ARBA" id="ARBA00023315"/>
    </source>
</evidence>
<keyword evidence="11" id="KW-0317">Glutathione biosynthesis</keyword>
<evidence type="ECO:0000256" key="9">
    <source>
        <dbReference type="PIRSR" id="PIRSR600101-1"/>
    </source>
</evidence>
<dbReference type="InterPro" id="IPR051792">
    <property type="entry name" value="GGT_bact"/>
</dbReference>
<comment type="catalytic activity">
    <reaction evidence="8 11">
        <text>an N-terminal (5-L-glutamyl)-[peptide] + an alpha-amino acid = 5-L-glutamyl amino acid + an N-terminal L-alpha-aminoacyl-[peptide]</text>
        <dbReference type="Rhea" id="RHEA:23904"/>
        <dbReference type="Rhea" id="RHEA-COMP:9780"/>
        <dbReference type="Rhea" id="RHEA-COMP:9795"/>
        <dbReference type="ChEBI" id="CHEBI:77644"/>
        <dbReference type="ChEBI" id="CHEBI:78597"/>
        <dbReference type="ChEBI" id="CHEBI:78599"/>
        <dbReference type="ChEBI" id="CHEBI:78608"/>
        <dbReference type="EC" id="2.3.2.2"/>
    </reaction>
</comment>
<evidence type="ECO:0000313" key="12">
    <source>
        <dbReference type="EMBL" id="MBS5520502.1"/>
    </source>
</evidence>
<evidence type="ECO:0000256" key="5">
    <source>
        <dbReference type="ARBA" id="ARBA00022801"/>
    </source>
</evidence>
<feature type="active site" description="Nucleophile" evidence="9">
    <location>
        <position position="366"/>
    </location>
</feature>
<evidence type="ECO:0000256" key="3">
    <source>
        <dbReference type="ARBA" id="ARBA00009381"/>
    </source>
</evidence>
<keyword evidence="4 11" id="KW-0808">Transferase</keyword>
<comment type="similarity">
    <text evidence="3 11">Belongs to the gamma-glutamyltransferase family.</text>
</comment>
<gene>
    <name evidence="12" type="primary">ggt</name>
    <name evidence="12" type="ORF">KHX13_09385</name>
</gene>
<keyword evidence="7 11" id="KW-0012">Acyltransferase</keyword>
<dbReference type="EC" id="2.3.2.2" evidence="11"/>
<dbReference type="EMBL" id="JAGZCZ010000013">
    <property type="protein sequence ID" value="MBS5520502.1"/>
    <property type="molecule type" value="Genomic_DNA"/>
</dbReference>
<dbReference type="InterPro" id="IPR043137">
    <property type="entry name" value="GGT_ssub_C"/>
</dbReference>
<name>A0A943EMC2_9FIRM</name>
<evidence type="ECO:0000313" key="13">
    <source>
        <dbReference type="Proteomes" id="UP000754226"/>
    </source>
</evidence>
<dbReference type="InterPro" id="IPR043138">
    <property type="entry name" value="GGT_lsub"/>
</dbReference>
<keyword evidence="5 11" id="KW-0378">Hydrolase</keyword>
<dbReference type="PANTHER" id="PTHR43199">
    <property type="entry name" value="GLUTATHIONE HYDROLASE"/>
    <property type="match status" value="1"/>
</dbReference>
<evidence type="ECO:0000256" key="10">
    <source>
        <dbReference type="PIRSR" id="PIRSR600101-2"/>
    </source>
</evidence>
<evidence type="ECO:0000256" key="11">
    <source>
        <dbReference type="RuleBase" id="RU368036"/>
    </source>
</evidence>
<dbReference type="GO" id="GO:0103068">
    <property type="term" value="F:leukotriene C4 gamma-glutamyl transferase activity"/>
    <property type="evidence" value="ECO:0007669"/>
    <property type="project" value="UniProtKB-EC"/>
</dbReference>
<comment type="PTM">
    <text evidence="11">Cleaved by autocatalysis into a large and a small subunit.</text>
</comment>
<dbReference type="Gene3D" id="1.10.246.130">
    <property type="match status" value="1"/>
</dbReference>
<dbReference type="Pfam" id="PF01019">
    <property type="entry name" value="G_glu_transpept"/>
    <property type="match status" value="1"/>
</dbReference>
<dbReference type="PRINTS" id="PR01210">
    <property type="entry name" value="GGTRANSPTASE"/>
</dbReference>
<dbReference type="PANTHER" id="PTHR43199:SF1">
    <property type="entry name" value="GLUTATHIONE HYDROLASE PROENZYME"/>
    <property type="match status" value="1"/>
</dbReference>